<keyword evidence="4" id="KW-1185">Reference proteome</keyword>
<dbReference type="GO" id="GO:1902600">
    <property type="term" value="P:proton transmembrane transport"/>
    <property type="evidence" value="ECO:0007669"/>
    <property type="project" value="TreeGrafter"/>
</dbReference>
<keyword evidence="2" id="KW-0472">Membrane</keyword>
<evidence type="ECO:0008006" key="5">
    <source>
        <dbReference type="Google" id="ProtNLM"/>
    </source>
</evidence>
<dbReference type="AlphaFoldDB" id="A0A401H4L1"/>
<feature type="region of interest" description="Disordered" evidence="1">
    <location>
        <begin position="109"/>
        <end position="131"/>
    </location>
</feature>
<evidence type="ECO:0000313" key="3">
    <source>
        <dbReference type="EMBL" id="GBE89343.1"/>
    </source>
</evidence>
<dbReference type="InParanoid" id="A0A401H4L1"/>
<dbReference type="PANTHER" id="PTHR28062:SF1">
    <property type="entry name" value="TRANSMEMBRANE PROTEIN"/>
    <property type="match status" value="1"/>
</dbReference>
<keyword evidence="2" id="KW-1133">Transmembrane helix</keyword>
<dbReference type="GeneID" id="38786260"/>
<protein>
    <recommendedName>
        <fullName evidence="5">Mitochondrial K+-H+ exchange-related-domain-containing protein</fullName>
    </recommendedName>
</protein>
<name>A0A401H4L1_9APHY</name>
<evidence type="ECO:0000256" key="2">
    <source>
        <dbReference type="SAM" id="Phobius"/>
    </source>
</evidence>
<evidence type="ECO:0000256" key="1">
    <source>
        <dbReference type="SAM" id="MobiDB-lite"/>
    </source>
</evidence>
<gene>
    <name evidence="3" type="ORF">SCP_1600040</name>
</gene>
<dbReference type="PANTHER" id="PTHR28062">
    <property type="entry name" value="K+-H+ EXCHANGE-LIKE PROTEIN"/>
    <property type="match status" value="1"/>
</dbReference>
<proteinExistence type="predicted"/>
<keyword evidence="2" id="KW-0812">Transmembrane</keyword>
<dbReference type="EMBL" id="BFAD01000016">
    <property type="protein sequence ID" value="GBE89343.1"/>
    <property type="molecule type" value="Genomic_DNA"/>
</dbReference>
<organism evidence="3 4">
    <name type="scientific">Sparassis crispa</name>
    <dbReference type="NCBI Taxonomy" id="139825"/>
    <lineage>
        <taxon>Eukaryota</taxon>
        <taxon>Fungi</taxon>
        <taxon>Dikarya</taxon>
        <taxon>Basidiomycota</taxon>
        <taxon>Agaricomycotina</taxon>
        <taxon>Agaricomycetes</taxon>
        <taxon>Polyporales</taxon>
        <taxon>Sparassidaceae</taxon>
        <taxon>Sparassis</taxon>
    </lineage>
</organism>
<dbReference type="Pfam" id="PF10173">
    <property type="entry name" value="Mit_KHE1"/>
    <property type="match status" value="1"/>
</dbReference>
<comment type="caution">
    <text evidence="3">The sequence shown here is derived from an EMBL/GenBank/DDBJ whole genome shotgun (WGS) entry which is preliminary data.</text>
</comment>
<accession>A0A401H4L1</accession>
<reference evidence="3 4" key="1">
    <citation type="journal article" date="2018" name="Sci. Rep.">
        <title>Genome sequence of the cauliflower mushroom Sparassis crispa (Hanabiratake) and its association with beneficial usage.</title>
        <authorList>
            <person name="Kiyama R."/>
            <person name="Furutani Y."/>
            <person name="Kawaguchi K."/>
            <person name="Nakanishi T."/>
        </authorList>
    </citation>
    <scope>NUCLEOTIDE SEQUENCE [LARGE SCALE GENOMIC DNA]</scope>
</reference>
<feature type="transmembrane region" description="Helical" evidence="2">
    <location>
        <begin position="161"/>
        <end position="180"/>
    </location>
</feature>
<dbReference type="GO" id="GO:0006813">
    <property type="term" value="P:potassium ion transport"/>
    <property type="evidence" value="ECO:0007669"/>
    <property type="project" value="TreeGrafter"/>
</dbReference>
<dbReference type="Proteomes" id="UP000287166">
    <property type="component" value="Unassembled WGS sequence"/>
</dbReference>
<feature type="region of interest" description="Disordered" evidence="1">
    <location>
        <begin position="261"/>
        <end position="284"/>
    </location>
</feature>
<dbReference type="STRING" id="139825.A0A401H4L1"/>
<dbReference type="GO" id="GO:0005743">
    <property type="term" value="C:mitochondrial inner membrane"/>
    <property type="evidence" value="ECO:0007669"/>
    <property type="project" value="TreeGrafter"/>
</dbReference>
<sequence>MAGAVSTSKRALRIIALPLTNAPLPTLASQSPAQLTYYHFLTPPLSAKERQGFARRAITKASQLWEKLGKAEESSWKRKTFLYGERLMNRLDFEELALQSVDPSLGPKILSRSASSAPSPSPRDPDHPTIPLVYPPSARSSPLQQLRTLLEKRTPRHRRGFITWLLIAPLTSPFILVPVIPNFPFFFCAWRSWSHYRAYKASQYLEEFLDQGAIVPEASSDLDAIYAEYSPKTIADREKPPTDGDANLEADVSLDLSQTPVDHRVHKPPNPEPKAQNGENPNGASLRLILTPAAVPPLAARLGLSPDSSFTSNMYRALEQASRRSAEAREP</sequence>
<evidence type="ECO:0000313" key="4">
    <source>
        <dbReference type="Proteomes" id="UP000287166"/>
    </source>
</evidence>
<dbReference type="RefSeq" id="XP_027620256.1">
    <property type="nucleotide sequence ID" value="XM_027764455.1"/>
</dbReference>
<dbReference type="InterPro" id="IPR018786">
    <property type="entry name" value="Mit_KHE1"/>
</dbReference>
<dbReference type="OrthoDB" id="5562676at2759"/>
<dbReference type="FunCoup" id="A0A401H4L1">
    <property type="interactions" value="16"/>
</dbReference>